<protein>
    <submittedName>
        <fullName evidence="1">Uncharacterized protein</fullName>
    </submittedName>
</protein>
<dbReference type="Gene3D" id="3.40.220.10">
    <property type="entry name" value="Leucine Aminopeptidase, subunit E, domain 1"/>
    <property type="match status" value="1"/>
</dbReference>
<accession>A0A1B6MCU7</accession>
<proteinExistence type="predicted"/>
<sequence>MTAGVAVTFKKHFGKPSLKDRLSNFLAYQRRNPKAAAVYSLITKDSYNGKPEMVDYNLAFKELTQDFKNRTFSVLVCSPMGCVRDLVQIEHFAENIHEFHQATGAAVLVITKEQPG</sequence>
<name>A0A1B6MCU7_9HEMI</name>
<dbReference type="AlphaFoldDB" id="A0A1B6MCU7"/>
<evidence type="ECO:0000313" key="1">
    <source>
        <dbReference type="EMBL" id="JAT33746.1"/>
    </source>
</evidence>
<dbReference type="EMBL" id="GEBQ01006231">
    <property type="protein sequence ID" value="JAT33746.1"/>
    <property type="molecule type" value="Transcribed_RNA"/>
</dbReference>
<reference evidence="1" key="1">
    <citation type="submission" date="2015-11" db="EMBL/GenBank/DDBJ databases">
        <title>De novo transcriptome assembly of four potential Pierce s Disease insect vectors from Arizona vineyards.</title>
        <authorList>
            <person name="Tassone E.E."/>
        </authorList>
    </citation>
    <scope>NUCLEOTIDE SEQUENCE</scope>
</reference>
<gene>
    <name evidence="1" type="ORF">g.7188</name>
</gene>
<feature type="non-terminal residue" evidence="1">
    <location>
        <position position="116"/>
    </location>
</feature>
<dbReference type="InterPro" id="IPR043472">
    <property type="entry name" value="Macro_dom-like"/>
</dbReference>
<organism evidence="1">
    <name type="scientific">Graphocephala atropunctata</name>
    <dbReference type="NCBI Taxonomy" id="36148"/>
    <lineage>
        <taxon>Eukaryota</taxon>
        <taxon>Metazoa</taxon>
        <taxon>Ecdysozoa</taxon>
        <taxon>Arthropoda</taxon>
        <taxon>Hexapoda</taxon>
        <taxon>Insecta</taxon>
        <taxon>Pterygota</taxon>
        <taxon>Neoptera</taxon>
        <taxon>Paraneoptera</taxon>
        <taxon>Hemiptera</taxon>
        <taxon>Auchenorrhyncha</taxon>
        <taxon>Membracoidea</taxon>
        <taxon>Cicadellidae</taxon>
        <taxon>Cicadellinae</taxon>
        <taxon>Cicadellini</taxon>
        <taxon>Graphocephala</taxon>
    </lineage>
</organism>